<reference evidence="1" key="2">
    <citation type="journal article" date="2015" name="Data Brief">
        <title>Shoot transcriptome of the giant reed, Arundo donax.</title>
        <authorList>
            <person name="Barrero R.A."/>
            <person name="Guerrero F.D."/>
            <person name="Moolhuijzen P."/>
            <person name="Goolsby J.A."/>
            <person name="Tidwell J."/>
            <person name="Bellgard S.E."/>
            <person name="Bellgard M.I."/>
        </authorList>
    </citation>
    <scope>NUCLEOTIDE SEQUENCE</scope>
    <source>
        <tissue evidence="1">Shoot tissue taken approximately 20 cm above the soil surface</tissue>
    </source>
</reference>
<dbReference type="AlphaFoldDB" id="A0A0A9H135"/>
<name>A0A0A9H135_ARUDO</name>
<dbReference type="EMBL" id="GBRH01166946">
    <property type="protein sequence ID" value="JAE30950.1"/>
    <property type="molecule type" value="Transcribed_RNA"/>
</dbReference>
<protein>
    <submittedName>
        <fullName evidence="1">Uncharacterized protein</fullName>
    </submittedName>
</protein>
<accession>A0A0A9H135</accession>
<reference evidence="1" key="1">
    <citation type="submission" date="2014-09" db="EMBL/GenBank/DDBJ databases">
        <authorList>
            <person name="Magalhaes I.L.F."/>
            <person name="Oliveira U."/>
            <person name="Santos F.R."/>
            <person name="Vidigal T.H.D.A."/>
            <person name="Brescovit A.D."/>
            <person name="Santos A.J."/>
        </authorList>
    </citation>
    <scope>NUCLEOTIDE SEQUENCE</scope>
    <source>
        <tissue evidence="1">Shoot tissue taken approximately 20 cm above the soil surface</tissue>
    </source>
</reference>
<organism evidence="1">
    <name type="scientific">Arundo donax</name>
    <name type="common">Giant reed</name>
    <name type="synonym">Donax arundinaceus</name>
    <dbReference type="NCBI Taxonomy" id="35708"/>
    <lineage>
        <taxon>Eukaryota</taxon>
        <taxon>Viridiplantae</taxon>
        <taxon>Streptophyta</taxon>
        <taxon>Embryophyta</taxon>
        <taxon>Tracheophyta</taxon>
        <taxon>Spermatophyta</taxon>
        <taxon>Magnoliopsida</taxon>
        <taxon>Liliopsida</taxon>
        <taxon>Poales</taxon>
        <taxon>Poaceae</taxon>
        <taxon>PACMAD clade</taxon>
        <taxon>Arundinoideae</taxon>
        <taxon>Arundineae</taxon>
        <taxon>Arundo</taxon>
    </lineage>
</organism>
<proteinExistence type="predicted"/>
<evidence type="ECO:0000313" key="1">
    <source>
        <dbReference type="EMBL" id="JAE30950.1"/>
    </source>
</evidence>
<sequence length="24" mass="2645">MHLSGPTRMQSISIRSTIMRLAAS</sequence>